<evidence type="ECO:0000259" key="5">
    <source>
        <dbReference type="PROSITE" id="PS50035"/>
    </source>
</evidence>
<dbReference type="CDD" id="cd09104">
    <property type="entry name" value="PLDc_vPLD1_2_like_1"/>
    <property type="match status" value="1"/>
</dbReference>
<protein>
    <submittedName>
        <fullName evidence="6">Phospholipase</fullName>
    </submittedName>
</protein>
<dbReference type="InterPro" id="IPR001736">
    <property type="entry name" value="PLipase_D/transphosphatidylase"/>
</dbReference>
<feature type="domain" description="PLD phosphodiesterase" evidence="5">
    <location>
        <begin position="141"/>
        <end position="174"/>
    </location>
</feature>
<dbReference type="PANTHER" id="PTHR18896:SF76">
    <property type="entry name" value="PHOSPHOLIPASE"/>
    <property type="match status" value="1"/>
</dbReference>
<dbReference type="RefSeq" id="WP_281534520.1">
    <property type="nucleotide sequence ID" value="NZ_CP075584.1"/>
</dbReference>
<organism evidence="6 7">
    <name type="scientific">Cryobacterium breve</name>
    <dbReference type="NCBI Taxonomy" id="1259258"/>
    <lineage>
        <taxon>Bacteria</taxon>
        <taxon>Bacillati</taxon>
        <taxon>Actinomycetota</taxon>
        <taxon>Actinomycetes</taxon>
        <taxon>Micrococcales</taxon>
        <taxon>Microbacteriaceae</taxon>
        <taxon>Cryobacterium</taxon>
    </lineage>
</organism>
<dbReference type="SUPFAM" id="SSF56024">
    <property type="entry name" value="Phospholipase D/nuclease"/>
    <property type="match status" value="2"/>
</dbReference>
<dbReference type="Gene3D" id="3.30.870.10">
    <property type="entry name" value="Endonuclease Chain A"/>
    <property type="match status" value="2"/>
</dbReference>
<evidence type="ECO:0000256" key="1">
    <source>
        <dbReference type="ARBA" id="ARBA00000798"/>
    </source>
</evidence>
<feature type="domain" description="PLD phosphodiesterase" evidence="5">
    <location>
        <begin position="381"/>
        <end position="408"/>
    </location>
</feature>
<evidence type="ECO:0000256" key="3">
    <source>
        <dbReference type="ARBA" id="ARBA00022801"/>
    </source>
</evidence>
<dbReference type="Proteomes" id="UP001212421">
    <property type="component" value="Chromosome"/>
</dbReference>
<keyword evidence="2" id="KW-0677">Repeat</keyword>
<reference evidence="6 7" key="1">
    <citation type="submission" date="2021-05" db="EMBL/GenBank/DDBJ databases">
        <authorList>
            <person name="Kumar R."/>
            <person name="Kumar A."/>
            <person name="Mukhia S."/>
        </authorList>
    </citation>
    <scope>NUCLEOTIDE SEQUENCE [LARGE SCALE GENOMIC DNA]</scope>
    <source>
        <strain evidence="6 7">ERMR7:08</strain>
    </source>
</reference>
<dbReference type="CDD" id="cd09105">
    <property type="entry name" value="PLDc_vPLD1_2_like_2"/>
    <property type="match status" value="1"/>
</dbReference>
<keyword evidence="7" id="KW-1185">Reference proteome</keyword>
<keyword evidence="3" id="KW-0378">Hydrolase</keyword>
<dbReference type="InterPro" id="IPR025202">
    <property type="entry name" value="PLD-like_dom"/>
</dbReference>
<dbReference type="Pfam" id="PF13091">
    <property type="entry name" value="PLDc_2"/>
    <property type="match status" value="1"/>
</dbReference>
<gene>
    <name evidence="6" type="ORF">KIV56_17350</name>
</gene>
<proteinExistence type="predicted"/>
<dbReference type="PANTHER" id="PTHR18896">
    <property type="entry name" value="PHOSPHOLIPASE D"/>
    <property type="match status" value="1"/>
</dbReference>
<evidence type="ECO:0000313" key="6">
    <source>
        <dbReference type="EMBL" id="WBM79908.1"/>
    </source>
</evidence>
<dbReference type="PROSITE" id="PS50035">
    <property type="entry name" value="PLD"/>
    <property type="match status" value="2"/>
</dbReference>
<evidence type="ECO:0000256" key="2">
    <source>
        <dbReference type="ARBA" id="ARBA00022737"/>
    </source>
</evidence>
<keyword evidence="4" id="KW-0443">Lipid metabolism</keyword>
<accession>A0ABY7NBM7</accession>
<dbReference type="EMBL" id="CP075584">
    <property type="protein sequence ID" value="WBM79908.1"/>
    <property type="molecule type" value="Genomic_DNA"/>
</dbReference>
<sequence length="537" mass="59064">MRTDPSTWFLSRAERGNLSTDVHAGSAGSPAWSEGNLVVPLVHGATYFARLHEELTALQAGDRVWFTDWRGDADERMLPDGPSIGDLLAGLARSGVEVRGLVWRSHGESVSAPMSGRSNERLGREINEAGGEVLLDQRVRLFGSHHQKFFVIRRRDDPSRDIAFVGGLDLCHGRRDDAGHTGDPQALDMDPRYGKRPPWHDASLELHGPVVADLLAVFAERWNDPHPLDRRTPYRMLLQRLARMPRHPRPLPESAPPPPPAGPHAVQLLRTYGVKRPPFPFAPAGERSIARAYGKAFARARSLIYIEDQYLWSTEVAAALAAALTRNPELTVIVVVPRYPDSDGRLAGPASRLGQLRALTMLRRAAPGRVGVFDLENAAGTPIYVHAKVCIVDDTWVTCGSDNFNRRSWTTDSELTCAVVDTTPGTPAAPGAGKGADASGRLARDLRLQLWSEHLGLDPDDPALGDPAAALRLWNTTADGLDDWHTTGHRATRPTGRVRHHTPEPVTRIQRLWAVPIGRFVMDPDGRPRPLRGTARF</sequence>
<evidence type="ECO:0000313" key="7">
    <source>
        <dbReference type="Proteomes" id="UP001212421"/>
    </source>
</evidence>
<dbReference type="SMART" id="SM00155">
    <property type="entry name" value="PLDc"/>
    <property type="match status" value="2"/>
</dbReference>
<dbReference type="InterPro" id="IPR015679">
    <property type="entry name" value="PLipase_D_fam"/>
</dbReference>
<evidence type="ECO:0000256" key="4">
    <source>
        <dbReference type="ARBA" id="ARBA00023098"/>
    </source>
</evidence>
<name>A0ABY7NBM7_9MICO</name>
<comment type="catalytic activity">
    <reaction evidence="1">
        <text>a 1,2-diacyl-sn-glycero-3-phosphocholine + H2O = a 1,2-diacyl-sn-glycero-3-phosphate + choline + H(+)</text>
        <dbReference type="Rhea" id="RHEA:14445"/>
        <dbReference type="ChEBI" id="CHEBI:15354"/>
        <dbReference type="ChEBI" id="CHEBI:15377"/>
        <dbReference type="ChEBI" id="CHEBI:15378"/>
        <dbReference type="ChEBI" id="CHEBI:57643"/>
        <dbReference type="ChEBI" id="CHEBI:58608"/>
        <dbReference type="EC" id="3.1.4.4"/>
    </reaction>
</comment>